<protein>
    <recommendedName>
        <fullName evidence="5">Major facilitator superfamily (MFS) profile domain-containing protein</fullName>
    </recommendedName>
</protein>
<dbReference type="InterPro" id="IPR036259">
    <property type="entry name" value="MFS_trans_sf"/>
</dbReference>
<dbReference type="RefSeq" id="XP_018267752.1">
    <property type="nucleotide sequence ID" value="XM_018412473.1"/>
</dbReference>
<evidence type="ECO:0000256" key="1">
    <source>
        <dbReference type="ARBA" id="ARBA00004141"/>
    </source>
</evidence>
<comment type="subcellular location">
    <subcellularLocation>
        <location evidence="1">Membrane</location>
        <topology evidence="1">Multi-pass membrane protein</topology>
    </subcellularLocation>
</comment>
<accession>A0A0P9GFW1</accession>
<dbReference type="SUPFAM" id="SSF103473">
    <property type="entry name" value="MFS general substrate transporter"/>
    <property type="match status" value="1"/>
</dbReference>
<keyword evidence="4" id="KW-1133">Transmembrane helix</keyword>
<feature type="transmembrane region" description="Helical" evidence="4">
    <location>
        <begin position="264"/>
        <end position="284"/>
    </location>
</feature>
<sequence length="510" mass="53179">MADPIAFPPFLSSTPSASSSRSTSPASSSRSSSALTLSGDTPCPSRPLSILEKDEWDAPTRVGSPAPSICGDKKGAALGDAEKAGEEREGPSADVDEFPEGGLRAWLCVAGSTLVLLTTFGFSNSFGAFMSYYATHQLAAYTTSQISWIGSAHLFITFSCAFGAGVLFDRGYFRYQLALGTVGWLAGIFGLSFAESFATIFVCQAVIMGLSLGLFFSPCLSILGTYFRRRRAFVVGIAASGTAIGAVVFPVLLGQMFEKKGFAWAVRAAGFMMLGLLVIANCIIRPRKVKSQALPSSPSPSRAPAQASLATALRKIVRQPSAWLVCLGVFGVYVSCFIPLFYVGLFAREYSGPGPIATYALSIINAVAFFSRIGSGLVADRLGTFNTAIPLGALVAVLTFAMRAATSTAGLAVWLVLFGFAQGGWISVSAACFMSLADNAGEIGLRSGIGFFFVALATLIGSPIAGALLAATDGSYVAALCFGGGMAVAGCALLVLGRATQVRRRSSQWV</sequence>
<feature type="transmembrane region" description="Helical" evidence="4">
    <location>
        <begin position="199"/>
        <end position="220"/>
    </location>
</feature>
<evidence type="ECO:0000256" key="2">
    <source>
        <dbReference type="ARBA" id="ARBA00006727"/>
    </source>
</evidence>
<evidence type="ECO:0000313" key="6">
    <source>
        <dbReference type="EMBL" id="KPV71703.1"/>
    </source>
</evidence>
<feature type="transmembrane region" description="Helical" evidence="4">
    <location>
        <begin position="356"/>
        <end position="373"/>
    </location>
</feature>
<dbReference type="PANTHER" id="PTHR11360:SF177">
    <property type="entry name" value="RIBOFLAVIN TRANSPORTER MCH5"/>
    <property type="match status" value="1"/>
</dbReference>
<feature type="transmembrane region" description="Helical" evidence="4">
    <location>
        <begin position="175"/>
        <end position="193"/>
    </location>
</feature>
<dbReference type="OrthoDB" id="6499973at2759"/>
<name>A0A0P9GFW1_RHOGW</name>
<feature type="transmembrane region" description="Helical" evidence="4">
    <location>
        <begin position="411"/>
        <end position="437"/>
    </location>
</feature>
<feature type="domain" description="Major facilitator superfamily (MFS) profile" evidence="5">
    <location>
        <begin position="107"/>
        <end position="501"/>
    </location>
</feature>
<reference evidence="6 7" key="1">
    <citation type="journal article" date="2015" name="Front. Microbiol.">
        <title>Genome sequence of the plant growth promoting endophytic yeast Rhodotorula graminis WP1.</title>
        <authorList>
            <person name="Firrincieli A."/>
            <person name="Otillar R."/>
            <person name="Salamov A."/>
            <person name="Schmutz J."/>
            <person name="Khan Z."/>
            <person name="Redman R.S."/>
            <person name="Fleck N.D."/>
            <person name="Lindquist E."/>
            <person name="Grigoriev I.V."/>
            <person name="Doty S.L."/>
        </authorList>
    </citation>
    <scope>NUCLEOTIDE SEQUENCE [LARGE SCALE GENOMIC DNA]</scope>
    <source>
        <strain evidence="6 7">WP1</strain>
    </source>
</reference>
<dbReference type="GO" id="GO:0022857">
    <property type="term" value="F:transmembrane transporter activity"/>
    <property type="evidence" value="ECO:0007669"/>
    <property type="project" value="InterPro"/>
</dbReference>
<dbReference type="PANTHER" id="PTHR11360">
    <property type="entry name" value="MONOCARBOXYLATE TRANSPORTER"/>
    <property type="match status" value="1"/>
</dbReference>
<dbReference type="AlphaFoldDB" id="A0A0P9GFW1"/>
<feature type="transmembrane region" description="Helical" evidence="4">
    <location>
        <begin position="114"/>
        <end position="134"/>
    </location>
</feature>
<dbReference type="InterPro" id="IPR020846">
    <property type="entry name" value="MFS_dom"/>
</dbReference>
<dbReference type="GO" id="GO:0016020">
    <property type="term" value="C:membrane"/>
    <property type="evidence" value="ECO:0007669"/>
    <property type="project" value="UniProtKB-SubCell"/>
</dbReference>
<keyword evidence="7" id="KW-1185">Reference proteome</keyword>
<dbReference type="Proteomes" id="UP000053890">
    <property type="component" value="Unassembled WGS sequence"/>
</dbReference>
<dbReference type="Pfam" id="PF07690">
    <property type="entry name" value="MFS_1"/>
    <property type="match status" value="1"/>
</dbReference>
<feature type="transmembrane region" description="Helical" evidence="4">
    <location>
        <begin position="322"/>
        <end position="344"/>
    </location>
</feature>
<evidence type="ECO:0000256" key="4">
    <source>
        <dbReference type="SAM" id="Phobius"/>
    </source>
</evidence>
<comment type="similarity">
    <text evidence="2">Belongs to the major facilitator superfamily. Monocarboxylate porter (TC 2.A.1.13) family.</text>
</comment>
<evidence type="ECO:0000259" key="5">
    <source>
        <dbReference type="PROSITE" id="PS50850"/>
    </source>
</evidence>
<organism evidence="6 7">
    <name type="scientific">Rhodotorula graminis (strain WP1)</name>
    <dbReference type="NCBI Taxonomy" id="578459"/>
    <lineage>
        <taxon>Eukaryota</taxon>
        <taxon>Fungi</taxon>
        <taxon>Dikarya</taxon>
        <taxon>Basidiomycota</taxon>
        <taxon>Pucciniomycotina</taxon>
        <taxon>Microbotryomycetes</taxon>
        <taxon>Sporidiobolales</taxon>
        <taxon>Sporidiobolaceae</taxon>
        <taxon>Rhodotorula</taxon>
    </lineage>
</organism>
<evidence type="ECO:0000256" key="3">
    <source>
        <dbReference type="SAM" id="MobiDB-lite"/>
    </source>
</evidence>
<feature type="region of interest" description="Disordered" evidence="3">
    <location>
        <begin position="1"/>
        <end position="97"/>
    </location>
</feature>
<feature type="transmembrane region" description="Helical" evidence="4">
    <location>
        <begin position="449"/>
        <end position="470"/>
    </location>
</feature>
<dbReference type="PROSITE" id="PS50850">
    <property type="entry name" value="MFS"/>
    <property type="match status" value="1"/>
</dbReference>
<proteinExistence type="inferred from homology"/>
<feature type="compositionally biased region" description="Low complexity" evidence="3">
    <location>
        <begin position="11"/>
        <end position="38"/>
    </location>
</feature>
<keyword evidence="4" id="KW-0812">Transmembrane</keyword>
<feature type="compositionally biased region" description="Basic and acidic residues" evidence="3">
    <location>
        <begin position="71"/>
        <end position="91"/>
    </location>
</feature>
<dbReference type="Gene3D" id="1.20.1250.20">
    <property type="entry name" value="MFS general substrate transporter like domains"/>
    <property type="match status" value="2"/>
</dbReference>
<feature type="transmembrane region" description="Helical" evidence="4">
    <location>
        <begin position="146"/>
        <end position="168"/>
    </location>
</feature>
<keyword evidence="4" id="KW-0472">Membrane</keyword>
<dbReference type="EMBL" id="KQ474092">
    <property type="protein sequence ID" value="KPV71703.1"/>
    <property type="molecule type" value="Genomic_DNA"/>
</dbReference>
<dbReference type="InterPro" id="IPR011701">
    <property type="entry name" value="MFS"/>
</dbReference>
<dbReference type="InterPro" id="IPR050327">
    <property type="entry name" value="Proton-linked_MCT"/>
</dbReference>
<evidence type="ECO:0000313" key="7">
    <source>
        <dbReference type="Proteomes" id="UP000053890"/>
    </source>
</evidence>
<dbReference type="GeneID" id="28972922"/>
<feature type="transmembrane region" description="Helical" evidence="4">
    <location>
        <begin position="476"/>
        <end position="496"/>
    </location>
</feature>
<feature type="transmembrane region" description="Helical" evidence="4">
    <location>
        <begin position="232"/>
        <end position="252"/>
    </location>
</feature>
<feature type="transmembrane region" description="Helical" evidence="4">
    <location>
        <begin position="385"/>
        <end position="405"/>
    </location>
</feature>
<gene>
    <name evidence="6" type="ORF">RHOBADRAFT_19175</name>
</gene>